<dbReference type="AlphaFoldDB" id="V6KUJ6"/>
<protein>
    <recommendedName>
        <fullName evidence="4">Major facilitator superfamily (MFS) profile domain-containing protein</fullName>
    </recommendedName>
</protein>
<dbReference type="HOGENOM" id="CLU_1224201_0_0_11"/>
<keyword evidence="1" id="KW-1133">Transmembrane helix</keyword>
<name>V6KUJ6_STRRC</name>
<keyword evidence="3" id="KW-1185">Reference proteome</keyword>
<feature type="transmembrane region" description="Helical" evidence="1">
    <location>
        <begin position="67"/>
        <end position="85"/>
    </location>
</feature>
<gene>
    <name evidence="2" type="ORF">M878_07680</name>
</gene>
<feature type="transmembrane region" description="Helical" evidence="1">
    <location>
        <begin position="154"/>
        <end position="179"/>
    </location>
</feature>
<feature type="transmembrane region" description="Helical" evidence="1">
    <location>
        <begin position="31"/>
        <end position="55"/>
    </location>
</feature>
<dbReference type="Pfam" id="PF07690">
    <property type="entry name" value="MFS_1"/>
    <property type="match status" value="1"/>
</dbReference>
<accession>V6KUJ6</accession>
<reference evidence="2 3" key="1">
    <citation type="journal article" date="2014" name="Genome Announc.">
        <title>Draft Genome Sequence of Streptomyces roseochromogenes subsp. oscitans DS 12.976, Producer of the Aminocoumarin Antibiotic Clorobiocin.</title>
        <authorList>
            <person name="Ruckert C."/>
            <person name="Kalinowski J."/>
            <person name="Heide L."/>
            <person name="Apel A.K."/>
        </authorList>
    </citation>
    <scope>NUCLEOTIDE SEQUENCE [LARGE SCALE GENOMIC DNA]</scope>
    <source>
        <strain evidence="2 3">DS 12.976</strain>
    </source>
</reference>
<evidence type="ECO:0000313" key="3">
    <source>
        <dbReference type="Proteomes" id="UP000017984"/>
    </source>
</evidence>
<evidence type="ECO:0000313" key="2">
    <source>
        <dbReference type="EMBL" id="EST35101.1"/>
    </source>
</evidence>
<evidence type="ECO:0000256" key="1">
    <source>
        <dbReference type="SAM" id="Phobius"/>
    </source>
</evidence>
<dbReference type="SUPFAM" id="SSF103473">
    <property type="entry name" value="MFS general substrate transporter"/>
    <property type="match status" value="1"/>
</dbReference>
<proteinExistence type="predicted"/>
<keyword evidence="1" id="KW-0472">Membrane</keyword>
<dbReference type="InterPro" id="IPR036259">
    <property type="entry name" value="MFS_trans_sf"/>
</dbReference>
<organism evidence="2 3">
    <name type="scientific">Streptomyces roseochromogenus subsp. oscitans DS 12.976</name>
    <dbReference type="NCBI Taxonomy" id="1352936"/>
    <lineage>
        <taxon>Bacteria</taxon>
        <taxon>Bacillati</taxon>
        <taxon>Actinomycetota</taxon>
        <taxon>Actinomycetes</taxon>
        <taxon>Kitasatosporales</taxon>
        <taxon>Streptomycetaceae</taxon>
        <taxon>Streptomyces</taxon>
    </lineage>
</organism>
<feature type="transmembrane region" description="Helical" evidence="1">
    <location>
        <begin position="92"/>
        <end position="112"/>
    </location>
</feature>
<sequence length="226" mass="22665">MPADPVARRAREKNPPAVRHHTLHEAARNPVLWLMWLCLLGAAGVAVLGICLLTVYGGQLGLGGPTVWSVTVAGGAGAAAAGALSDRSGRRTALISACLLLAVAQFGVLGAARAGSGVLLLGCATVTGAAGAAVLALVTALATDHFGENHSASVHGLLTGAWLLPVAVGSSTRAVAYTARDPHSAFLLAGCTGLACAVVALFLKAPGRLSVRRVVPNPHPLGEEMA</sequence>
<feature type="transmembrane region" description="Helical" evidence="1">
    <location>
        <begin position="118"/>
        <end position="142"/>
    </location>
</feature>
<dbReference type="PATRIC" id="fig|1352936.5.peg.1638"/>
<dbReference type="Proteomes" id="UP000017984">
    <property type="component" value="Chromosome"/>
</dbReference>
<dbReference type="STRING" id="1352936.M878_07680"/>
<dbReference type="EMBL" id="AWQX01000062">
    <property type="protein sequence ID" value="EST35101.1"/>
    <property type="molecule type" value="Genomic_DNA"/>
</dbReference>
<dbReference type="InterPro" id="IPR011701">
    <property type="entry name" value="MFS"/>
</dbReference>
<keyword evidence="1" id="KW-0812">Transmembrane</keyword>
<comment type="caution">
    <text evidence="2">The sequence shown here is derived from an EMBL/GenBank/DDBJ whole genome shotgun (WGS) entry which is preliminary data.</text>
</comment>
<dbReference type="GO" id="GO:0022857">
    <property type="term" value="F:transmembrane transporter activity"/>
    <property type="evidence" value="ECO:0007669"/>
    <property type="project" value="InterPro"/>
</dbReference>
<feature type="transmembrane region" description="Helical" evidence="1">
    <location>
        <begin position="185"/>
        <end position="203"/>
    </location>
</feature>
<evidence type="ECO:0008006" key="4">
    <source>
        <dbReference type="Google" id="ProtNLM"/>
    </source>
</evidence>
<dbReference type="Gene3D" id="1.20.1250.20">
    <property type="entry name" value="MFS general substrate transporter like domains"/>
    <property type="match status" value="1"/>
</dbReference>